<dbReference type="GO" id="GO:0022857">
    <property type="term" value="F:transmembrane transporter activity"/>
    <property type="evidence" value="ECO:0007669"/>
    <property type="project" value="TreeGrafter"/>
</dbReference>
<dbReference type="GO" id="GO:0005886">
    <property type="term" value="C:plasma membrane"/>
    <property type="evidence" value="ECO:0007669"/>
    <property type="project" value="UniProtKB-SubCell"/>
</dbReference>
<evidence type="ECO:0000313" key="9">
    <source>
        <dbReference type="EMBL" id="RGM17378.1"/>
    </source>
</evidence>
<feature type="transmembrane region" description="Helical" evidence="6">
    <location>
        <begin position="368"/>
        <end position="390"/>
    </location>
</feature>
<sequence>MNVLRRGVCSVIRKPIKSILLLLVVVVISSFFVAGLASQSASVNVQDSTRQAVGATFRLELSEANRHTRLDEAAEKIGEGKEGTYGGVTTKKFADGASGVLTDNSFETVIPEDAEKIAKVKGIEEYNLLTVATVVNPVNFKRIEDPDMDQSQDFGGVNLKGNRIMEMDMDVAAGKIKMVDGRMTTKEDKDVCVISKELAELNGLKVGDSLQFNQWDDKENSKVYSAKIVGIYEAVQKLEPVMSGDTYRSENTIFTDMNFPENPSGEEGNPLFRYAIFKVANVDQYDAVKKEIEKVDIDWKRYDLIDSNGNIQSMAENFNNMKQLSEMLLIVVSAASFIILSLIFLFWMKNRTQEIGIFMALGESKKKIWSQFLWEAMLIGILGLVLSFLISPALSKMTASYMAQQSQSQADEQKEATQNQVFADGYIAPDLEFQTIEIEVTLDMLVKDTIAIGGLLFVSVSVAGTMIMRKKPKEILSEMS</sequence>
<reference evidence="9 10" key="1">
    <citation type="submission" date="2018-08" db="EMBL/GenBank/DDBJ databases">
        <title>A genome reference for cultivated species of the human gut microbiota.</title>
        <authorList>
            <person name="Zou Y."/>
            <person name="Xue W."/>
            <person name="Luo G."/>
        </authorList>
    </citation>
    <scope>NUCLEOTIDE SEQUENCE [LARGE SCALE GENOMIC DNA]</scope>
    <source>
        <strain evidence="9 10">TF01-20-2</strain>
    </source>
</reference>
<keyword evidence="2" id="KW-1003">Cell membrane</keyword>
<dbReference type="InterPro" id="IPR050250">
    <property type="entry name" value="Macrolide_Exporter_MacB"/>
</dbReference>
<dbReference type="AlphaFoldDB" id="A0A3E4UVI8"/>
<feature type="domain" description="MacB-like periplasmic core" evidence="8">
    <location>
        <begin position="84"/>
        <end position="294"/>
    </location>
</feature>
<evidence type="ECO:0000259" key="7">
    <source>
        <dbReference type="Pfam" id="PF02687"/>
    </source>
</evidence>
<dbReference type="Pfam" id="PF12704">
    <property type="entry name" value="MacB_PCD"/>
    <property type="match status" value="1"/>
</dbReference>
<comment type="subcellular location">
    <subcellularLocation>
        <location evidence="1">Cell membrane</location>
        <topology evidence="1">Multi-pass membrane protein</topology>
    </subcellularLocation>
</comment>
<dbReference type="InterPro" id="IPR025857">
    <property type="entry name" value="MacB_PCD"/>
</dbReference>
<feature type="domain" description="ABC3 transporter permease C-terminal" evidence="7">
    <location>
        <begin position="327"/>
        <end position="443"/>
    </location>
</feature>
<comment type="caution">
    <text evidence="9">The sequence shown here is derived from an EMBL/GenBank/DDBJ whole genome shotgun (WGS) entry which is preliminary data.</text>
</comment>
<evidence type="ECO:0000259" key="8">
    <source>
        <dbReference type="Pfam" id="PF12704"/>
    </source>
</evidence>
<dbReference type="PANTHER" id="PTHR30572">
    <property type="entry name" value="MEMBRANE COMPONENT OF TRANSPORTER-RELATED"/>
    <property type="match status" value="1"/>
</dbReference>
<gene>
    <name evidence="9" type="ORF">DXC31_16265</name>
</gene>
<keyword evidence="5 6" id="KW-0472">Membrane</keyword>
<name>A0A3E4UVI8_MEDGN</name>
<evidence type="ECO:0000313" key="10">
    <source>
        <dbReference type="Proteomes" id="UP000260808"/>
    </source>
</evidence>
<dbReference type="Proteomes" id="UP000260808">
    <property type="component" value="Unassembled WGS sequence"/>
</dbReference>
<feature type="transmembrane region" description="Helical" evidence="6">
    <location>
        <begin position="20"/>
        <end position="38"/>
    </location>
</feature>
<dbReference type="InterPro" id="IPR003838">
    <property type="entry name" value="ABC3_permease_C"/>
</dbReference>
<keyword evidence="3 6" id="KW-0812">Transmembrane</keyword>
<dbReference type="RefSeq" id="WP_151165540.1">
    <property type="nucleotide sequence ID" value="NZ_JAAIRH010000149.1"/>
</dbReference>
<evidence type="ECO:0000256" key="1">
    <source>
        <dbReference type="ARBA" id="ARBA00004651"/>
    </source>
</evidence>
<accession>A0A3E4UVI8</accession>
<organism evidence="9 10">
    <name type="scientific">Mediterraneibacter gnavus</name>
    <name type="common">Ruminococcus gnavus</name>
    <dbReference type="NCBI Taxonomy" id="33038"/>
    <lineage>
        <taxon>Bacteria</taxon>
        <taxon>Bacillati</taxon>
        <taxon>Bacillota</taxon>
        <taxon>Clostridia</taxon>
        <taxon>Lachnospirales</taxon>
        <taxon>Lachnospiraceae</taxon>
        <taxon>Mediterraneibacter</taxon>
    </lineage>
</organism>
<feature type="transmembrane region" description="Helical" evidence="6">
    <location>
        <begin position="327"/>
        <end position="347"/>
    </location>
</feature>
<dbReference type="EMBL" id="QSSX01000068">
    <property type="protein sequence ID" value="RGM17378.1"/>
    <property type="molecule type" value="Genomic_DNA"/>
</dbReference>
<evidence type="ECO:0000256" key="3">
    <source>
        <dbReference type="ARBA" id="ARBA00022692"/>
    </source>
</evidence>
<feature type="transmembrane region" description="Helical" evidence="6">
    <location>
        <begin position="450"/>
        <end position="468"/>
    </location>
</feature>
<keyword evidence="4 6" id="KW-1133">Transmembrane helix</keyword>
<proteinExistence type="predicted"/>
<evidence type="ECO:0000256" key="5">
    <source>
        <dbReference type="ARBA" id="ARBA00023136"/>
    </source>
</evidence>
<evidence type="ECO:0000256" key="2">
    <source>
        <dbReference type="ARBA" id="ARBA00022475"/>
    </source>
</evidence>
<dbReference type="PANTHER" id="PTHR30572:SF9">
    <property type="entry name" value="ABC TRANSPORTER PERMEASE PROTEIN"/>
    <property type="match status" value="1"/>
</dbReference>
<evidence type="ECO:0000256" key="6">
    <source>
        <dbReference type="SAM" id="Phobius"/>
    </source>
</evidence>
<dbReference type="Pfam" id="PF02687">
    <property type="entry name" value="FtsX"/>
    <property type="match status" value="1"/>
</dbReference>
<evidence type="ECO:0000256" key="4">
    <source>
        <dbReference type="ARBA" id="ARBA00022989"/>
    </source>
</evidence>
<protein>
    <submittedName>
        <fullName evidence="9">ABC transporter permease</fullName>
    </submittedName>
</protein>